<gene>
    <name evidence="1" type="ORF">TbgDal_X15750</name>
</gene>
<organism evidence="1 2">
    <name type="scientific">Trypanosoma brucei gambiense (strain MHOM/CI/86/DAL972)</name>
    <dbReference type="NCBI Taxonomy" id="679716"/>
    <lineage>
        <taxon>Eukaryota</taxon>
        <taxon>Discoba</taxon>
        <taxon>Euglenozoa</taxon>
        <taxon>Kinetoplastea</taxon>
        <taxon>Metakinetoplastina</taxon>
        <taxon>Trypanosomatida</taxon>
        <taxon>Trypanosomatidae</taxon>
        <taxon>Trypanosoma</taxon>
    </lineage>
</organism>
<dbReference type="EMBL" id="FN554973">
    <property type="protein sequence ID" value="CBH16475.1"/>
    <property type="molecule type" value="Genomic_DNA"/>
</dbReference>
<dbReference type="Proteomes" id="UP000002316">
    <property type="component" value="Chromosome 10"/>
</dbReference>
<proteinExistence type="predicted"/>
<evidence type="ECO:0000313" key="2">
    <source>
        <dbReference type="Proteomes" id="UP000002316"/>
    </source>
</evidence>
<sequence length="116" mass="13460">MNRVSKNMRERRRLPPFIYTISESALREVSLWEHYPVVSRRVPYFLRSSLVWTDGVIVTTYAPSDLTARRVTQVPDYTPHVCRVVVAFTSPFIFMLCSPLTHRCLPHGIFCGFVGR</sequence>
<evidence type="ECO:0000313" key="1">
    <source>
        <dbReference type="EMBL" id="CBH16475.1"/>
    </source>
</evidence>
<accession>D0A5D1</accession>
<reference evidence="2" key="1">
    <citation type="journal article" date="2010" name="PLoS Negl. Trop. Dis.">
        <title>The genome sequence of Trypanosoma brucei gambiense, causative agent of chronic human african trypanosomiasis.</title>
        <authorList>
            <person name="Jackson A.P."/>
            <person name="Sanders M."/>
            <person name="Berry A."/>
            <person name="McQuillan J."/>
            <person name="Aslett M.A."/>
            <person name="Quail M.A."/>
            <person name="Chukualim B."/>
            <person name="Capewell P."/>
            <person name="MacLeod A."/>
            <person name="Melville S.E."/>
            <person name="Gibson W."/>
            <person name="Barry J.D."/>
            <person name="Berriman M."/>
            <person name="Hertz-Fowler C."/>
        </authorList>
    </citation>
    <scope>NUCLEOTIDE SEQUENCE [LARGE SCALE GENOMIC DNA]</scope>
    <source>
        <strain evidence="2">MHOM/CI/86/DAL972</strain>
    </source>
</reference>
<name>D0A5D1_TRYB9</name>
<dbReference type="KEGG" id="tbg:TbgDal_X15750"/>
<protein>
    <submittedName>
        <fullName evidence="1">Uncharacterized protein</fullName>
    </submittedName>
</protein>
<dbReference type="GeneID" id="23864796"/>
<dbReference type="RefSeq" id="XP_011778739.1">
    <property type="nucleotide sequence ID" value="XM_011780437.1"/>
</dbReference>
<dbReference type="AlphaFoldDB" id="D0A5D1"/>